<sequence>MLGDRLCICDNSAESHVDVWVMKDGEMLFQWWEDVLFTYHPNKKTLTEIEYFNGSFWASQVDQTLVLHHDQLAIVGMIDHMLDPGIGCNTDHYHCFLTKKTLLNSDNDSSNIGTLALARSNSCSSTSLTQTHDEAIQLHNQQKE</sequence>
<evidence type="ECO:0000313" key="1">
    <source>
        <dbReference type="EMBL" id="MCD7465593.1"/>
    </source>
</evidence>
<proteinExistence type="predicted"/>
<dbReference type="EMBL" id="JACEIK010001063">
    <property type="protein sequence ID" value="MCD7465593.1"/>
    <property type="molecule type" value="Genomic_DNA"/>
</dbReference>
<dbReference type="Proteomes" id="UP000823775">
    <property type="component" value="Unassembled WGS sequence"/>
</dbReference>
<evidence type="ECO:0000313" key="2">
    <source>
        <dbReference type="Proteomes" id="UP000823775"/>
    </source>
</evidence>
<comment type="caution">
    <text evidence="1">The sequence shown here is derived from an EMBL/GenBank/DDBJ whole genome shotgun (WGS) entry which is preliminary data.</text>
</comment>
<organism evidence="1 2">
    <name type="scientific">Datura stramonium</name>
    <name type="common">Jimsonweed</name>
    <name type="synonym">Common thornapple</name>
    <dbReference type="NCBI Taxonomy" id="4076"/>
    <lineage>
        <taxon>Eukaryota</taxon>
        <taxon>Viridiplantae</taxon>
        <taxon>Streptophyta</taxon>
        <taxon>Embryophyta</taxon>
        <taxon>Tracheophyta</taxon>
        <taxon>Spermatophyta</taxon>
        <taxon>Magnoliopsida</taxon>
        <taxon>eudicotyledons</taxon>
        <taxon>Gunneridae</taxon>
        <taxon>Pentapetalae</taxon>
        <taxon>asterids</taxon>
        <taxon>lamiids</taxon>
        <taxon>Solanales</taxon>
        <taxon>Solanaceae</taxon>
        <taxon>Solanoideae</taxon>
        <taxon>Datureae</taxon>
        <taxon>Datura</taxon>
    </lineage>
</organism>
<gene>
    <name evidence="1" type="ORF">HAX54_001601</name>
</gene>
<protein>
    <submittedName>
        <fullName evidence="1">Uncharacterized protein</fullName>
    </submittedName>
</protein>
<name>A0ABS8T386_DATST</name>
<reference evidence="1 2" key="1">
    <citation type="journal article" date="2021" name="BMC Genomics">
        <title>Datura genome reveals duplications of psychoactive alkaloid biosynthetic genes and high mutation rate following tissue culture.</title>
        <authorList>
            <person name="Rajewski A."/>
            <person name="Carter-House D."/>
            <person name="Stajich J."/>
            <person name="Litt A."/>
        </authorList>
    </citation>
    <scope>NUCLEOTIDE SEQUENCE [LARGE SCALE GENOMIC DNA]</scope>
    <source>
        <strain evidence="1">AR-01</strain>
    </source>
</reference>
<accession>A0ABS8T386</accession>
<keyword evidence="2" id="KW-1185">Reference proteome</keyword>